<dbReference type="AlphaFoldDB" id="A0AAV5M7H0"/>
<gene>
    <name evidence="1" type="ORF">SLEP1_g52524</name>
</gene>
<proteinExistence type="predicted"/>
<accession>A0AAV5M7H0</accession>
<comment type="caution">
    <text evidence="1">The sequence shown here is derived from an EMBL/GenBank/DDBJ whole genome shotgun (WGS) entry which is preliminary data.</text>
</comment>
<evidence type="ECO:0000313" key="2">
    <source>
        <dbReference type="Proteomes" id="UP001054252"/>
    </source>
</evidence>
<evidence type="ECO:0000313" key="1">
    <source>
        <dbReference type="EMBL" id="GKV45448.1"/>
    </source>
</evidence>
<protein>
    <submittedName>
        <fullName evidence="1">Uncharacterized protein</fullName>
    </submittedName>
</protein>
<sequence>MHGAVEGSCARASAIPSPILLRVSFWVLPEFRQPQFCLISLTNPPPEVGIFEFCKHTSGETPLASFWCDADTNKTPKPPKEILDDPITFDFRPYMHSTFLADRFNYTYASHKRLTRLPNANLHCRLKAHPETDYEAAVAPPCCKREITSLRMCMMVRIMMLQRFHSAPVTSNGKETTRNAFGGPMPLGFQRAPVKTCSEEDINGGNHFYTNCREY</sequence>
<dbReference type="Proteomes" id="UP001054252">
    <property type="component" value="Unassembled WGS sequence"/>
</dbReference>
<dbReference type="EMBL" id="BPVZ01000194">
    <property type="protein sequence ID" value="GKV45448.1"/>
    <property type="molecule type" value="Genomic_DNA"/>
</dbReference>
<organism evidence="1 2">
    <name type="scientific">Rubroshorea leprosula</name>
    <dbReference type="NCBI Taxonomy" id="152421"/>
    <lineage>
        <taxon>Eukaryota</taxon>
        <taxon>Viridiplantae</taxon>
        <taxon>Streptophyta</taxon>
        <taxon>Embryophyta</taxon>
        <taxon>Tracheophyta</taxon>
        <taxon>Spermatophyta</taxon>
        <taxon>Magnoliopsida</taxon>
        <taxon>eudicotyledons</taxon>
        <taxon>Gunneridae</taxon>
        <taxon>Pentapetalae</taxon>
        <taxon>rosids</taxon>
        <taxon>malvids</taxon>
        <taxon>Malvales</taxon>
        <taxon>Dipterocarpaceae</taxon>
        <taxon>Rubroshorea</taxon>
    </lineage>
</organism>
<reference evidence="1 2" key="1">
    <citation type="journal article" date="2021" name="Commun. Biol.">
        <title>The genome of Shorea leprosula (Dipterocarpaceae) highlights the ecological relevance of drought in aseasonal tropical rainforests.</title>
        <authorList>
            <person name="Ng K.K.S."/>
            <person name="Kobayashi M.J."/>
            <person name="Fawcett J.A."/>
            <person name="Hatakeyama M."/>
            <person name="Paape T."/>
            <person name="Ng C.H."/>
            <person name="Ang C.C."/>
            <person name="Tnah L.H."/>
            <person name="Lee C.T."/>
            <person name="Nishiyama T."/>
            <person name="Sese J."/>
            <person name="O'Brien M.J."/>
            <person name="Copetti D."/>
            <person name="Mohd Noor M.I."/>
            <person name="Ong R.C."/>
            <person name="Putra M."/>
            <person name="Sireger I.Z."/>
            <person name="Indrioko S."/>
            <person name="Kosugi Y."/>
            <person name="Izuno A."/>
            <person name="Isagi Y."/>
            <person name="Lee S.L."/>
            <person name="Shimizu K.K."/>
        </authorList>
    </citation>
    <scope>NUCLEOTIDE SEQUENCE [LARGE SCALE GENOMIC DNA]</scope>
    <source>
        <strain evidence="1">214</strain>
    </source>
</reference>
<name>A0AAV5M7H0_9ROSI</name>
<keyword evidence="2" id="KW-1185">Reference proteome</keyword>